<accession>A0A4Q1BY15</accession>
<dbReference type="EMBL" id="SDHY01000006">
    <property type="protein sequence ID" value="RXK47618.1"/>
    <property type="molecule type" value="Genomic_DNA"/>
</dbReference>
<dbReference type="PROSITE" id="PS51257">
    <property type="entry name" value="PROKAR_LIPOPROTEIN"/>
    <property type="match status" value="1"/>
</dbReference>
<gene>
    <name evidence="9" type="ORF">ESB04_10285</name>
</gene>
<dbReference type="RefSeq" id="WP_129027658.1">
    <property type="nucleotide sequence ID" value="NZ_SDHY01000006.1"/>
</dbReference>
<dbReference type="Pfam" id="PF07980">
    <property type="entry name" value="SusD_RagB"/>
    <property type="match status" value="1"/>
</dbReference>
<evidence type="ECO:0000259" key="8">
    <source>
        <dbReference type="Pfam" id="PF14322"/>
    </source>
</evidence>
<dbReference type="InterPro" id="IPR011990">
    <property type="entry name" value="TPR-like_helical_dom_sf"/>
</dbReference>
<dbReference type="OrthoDB" id="636214at2"/>
<comment type="subcellular location">
    <subcellularLocation>
        <location evidence="1">Cell outer membrane</location>
    </subcellularLocation>
</comment>
<comment type="similarity">
    <text evidence="2">Belongs to the SusD family.</text>
</comment>
<sequence>MKNKIILSCMLALGLTGCSESFLEIAPETNLSSVTFFKTQADFEQAVNACYVPLRTIYNDRSWLLSEMHSDNTYYYRNTAFGATEQQEDLADFSIPVSNGLTTNTHVLNQYRQDYLIIARANQVLALIDKADFDAAAKANLKGQAQFLRAFAYFEIYRYFNKGPLHLTPITTREEAAAKLGTAADLEKIIIDDLTGAIASLKPKSTQEPGRATSGAAKTLLANLHIIKKEWAAAEKLCKEVIAEGNYSLIPDYNNVFSTSTGNKNNAESVFEVQFQEGSNGYNGTFMYNFLPRPMTADELKTLSGTSNPQPQTGEGNNAPTPNIIAAYEPGDLRKDASIGYITCSTTLWEGKTYPIIKKYMKPHSLNGNHGMNWPVYRYAEVILFLAEALNEQGKTAEAATYMNMIRKRAGLPNTEATTQADFRTALMKERRVELAFENKRWHDLVRTDTYKQVITAYGAEIKANPFAYYYQKGYTLRSNSFTVIEKYYPMPADEAALNPNIK</sequence>
<feature type="domain" description="RagB/SusD" evidence="7">
    <location>
        <begin position="352"/>
        <end position="502"/>
    </location>
</feature>
<evidence type="ECO:0000313" key="10">
    <source>
        <dbReference type="Proteomes" id="UP000289455"/>
    </source>
</evidence>
<dbReference type="AlphaFoldDB" id="A0A4Q1BY15"/>
<evidence type="ECO:0000259" key="7">
    <source>
        <dbReference type="Pfam" id="PF07980"/>
    </source>
</evidence>
<feature type="domain" description="SusD-like N-terminal" evidence="8">
    <location>
        <begin position="22"/>
        <end position="223"/>
    </location>
</feature>
<proteinExistence type="inferred from homology"/>
<evidence type="ECO:0000256" key="5">
    <source>
        <dbReference type="ARBA" id="ARBA00023237"/>
    </source>
</evidence>
<dbReference type="GO" id="GO:0009279">
    <property type="term" value="C:cell outer membrane"/>
    <property type="evidence" value="ECO:0007669"/>
    <property type="project" value="UniProtKB-SubCell"/>
</dbReference>
<dbReference type="Pfam" id="PF14322">
    <property type="entry name" value="SusD-like_3"/>
    <property type="match status" value="1"/>
</dbReference>
<feature type="region of interest" description="Disordered" evidence="6">
    <location>
        <begin position="300"/>
        <end position="322"/>
    </location>
</feature>
<evidence type="ECO:0000256" key="4">
    <source>
        <dbReference type="ARBA" id="ARBA00023136"/>
    </source>
</evidence>
<keyword evidence="5" id="KW-0998">Cell outer membrane</keyword>
<reference evidence="9 10" key="1">
    <citation type="submission" date="2019-01" db="EMBL/GenBank/DDBJ databases">
        <title>Cytophagaceae bacterium strain CAR-16.</title>
        <authorList>
            <person name="Chen W.-M."/>
        </authorList>
    </citation>
    <scope>NUCLEOTIDE SEQUENCE [LARGE SCALE GENOMIC DNA]</scope>
    <source>
        <strain evidence="9 10">CAR-16</strain>
    </source>
</reference>
<keyword evidence="10" id="KW-1185">Reference proteome</keyword>
<dbReference type="Proteomes" id="UP000289455">
    <property type="component" value="Unassembled WGS sequence"/>
</dbReference>
<dbReference type="Gene3D" id="1.25.40.390">
    <property type="match status" value="1"/>
</dbReference>
<protein>
    <submittedName>
        <fullName evidence="9">RagB/SusD family nutrient uptake outer membrane protein</fullName>
    </submittedName>
</protein>
<name>A0A4Q1BY15_9BACT</name>
<evidence type="ECO:0000256" key="1">
    <source>
        <dbReference type="ARBA" id="ARBA00004442"/>
    </source>
</evidence>
<keyword evidence="4" id="KW-0472">Membrane</keyword>
<feature type="compositionally biased region" description="Polar residues" evidence="6">
    <location>
        <begin position="303"/>
        <end position="321"/>
    </location>
</feature>
<dbReference type="InterPro" id="IPR033985">
    <property type="entry name" value="SusD-like_N"/>
</dbReference>
<comment type="caution">
    <text evidence="9">The sequence shown here is derived from an EMBL/GenBank/DDBJ whole genome shotgun (WGS) entry which is preliminary data.</text>
</comment>
<dbReference type="SUPFAM" id="SSF48452">
    <property type="entry name" value="TPR-like"/>
    <property type="match status" value="1"/>
</dbReference>
<evidence type="ECO:0000256" key="2">
    <source>
        <dbReference type="ARBA" id="ARBA00006275"/>
    </source>
</evidence>
<organism evidence="9 10">
    <name type="scientific">Aquirufa rosea</name>
    <dbReference type="NCBI Taxonomy" id="2509241"/>
    <lineage>
        <taxon>Bacteria</taxon>
        <taxon>Pseudomonadati</taxon>
        <taxon>Bacteroidota</taxon>
        <taxon>Cytophagia</taxon>
        <taxon>Cytophagales</taxon>
        <taxon>Flectobacillaceae</taxon>
        <taxon>Aquirufa</taxon>
    </lineage>
</organism>
<evidence type="ECO:0000313" key="9">
    <source>
        <dbReference type="EMBL" id="RXK47618.1"/>
    </source>
</evidence>
<keyword evidence="3" id="KW-0732">Signal</keyword>
<dbReference type="InterPro" id="IPR012944">
    <property type="entry name" value="SusD_RagB_dom"/>
</dbReference>
<evidence type="ECO:0000256" key="6">
    <source>
        <dbReference type="SAM" id="MobiDB-lite"/>
    </source>
</evidence>
<evidence type="ECO:0000256" key="3">
    <source>
        <dbReference type="ARBA" id="ARBA00022729"/>
    </source>
</evidence>